<dbReference type="AlphaFoldDB" id="A0A948TBM2"/>
<evidence type="ECO:0000313" key="2">
    <source>
        <dbReference type="Proteomes" id="UP000783796"/>
    </source>
</evidence>
<comment type="caution">
    <text evidence="1">The sequence shown here is derived from an EMBL/GenBank/DDBJ whole genome shotgun (WGS) entry which is preliminary data.</text>
</comment>
<gene>
    <name evidence="1" type="ORF">H9777_06665</name>
</gene>
<dbReference type="Proteomes" id="UP000783796">
    <property type="component" value="Unassembled WGS sequence"/>
</dbReference>
<reference evidence="1" key="2">
    <citation type="submission" date="2021-04" db="EMBL/GenBank/DDBJ databases">
        <authorList>
            <person name="Gilroy R."/>
        </authorList>
    </citation>
    <scope>NUCLEOTIDE SEQUENCE</scope>
    <source>
        <strain evidence="1">G4-2901</strain>
    </source>
</reference>
<accession>A0A948TBM2</accession>
<feature type="non-terminal residue" evidence="1">
    <location>
        <position position="1"/>
    </location>
</feature>
<sequence>KGYDERFRIYRLGFPNDEVKYGFLNSLIPYYTSLSGEENTFHIRHFVSELEEGDTDAFLQRMKVFFSSIPYELHESTERHYQAVFYLVFRLLGQFIDAEVRSANGRADAVVKTEKFIYVFEFKLDGSAEDALKQIDDKGYMIPYTLDGKSIIKIGVNFDMSIRNIADWKVEK</sequence>
<dbReference type="InterPro" id="IPR012547">
    <property type="entry name" value="PDDEXK_9"/>
</dbReference>
<evidence type="ECO:0000313" key="1">
    <source>
        <dbReference type="EMBL" id="MBU3837986.1"/>
    </source>
</evidence>
<reference evidence="1" key="1">
    <citation type="journal article" date="2021" name="PeerJ">
        <title>Extensive microbial diversity within the chicken gut microbiome revealed by metagenomics and culture.</title>
        <authorList>
            <person name="Gilroy R."/>
            <person name="Ravi A."/>
            <person name="Getino M."/>
            <person name="Pursley I."/>
            <person name="Horton D.L."/>
            <person name="Alikhan N.F."/>
            <person name="Baker D."/>
            <person name="Gharbi K."/>
            <person name="Hall N."/>
            <person name="Watson M."/>
            <person name="Adriaenssens E.M."/>
            <person name="Foster-Nyarko E."/>
            <person name="Jarju S."/>
            <person name="Secka A."/>
            <person name="Antonio M."/>
            <person name="Oren A."/>
            <person name="Chaudhuri R.R."/>
            <person name="La Ragione R."/>
            <person name="Hildebrand F."/>
            <person name="Pallen M.J."/>
        </authorList>
    </citation>
    <scope>NUCLEOTIDE SEQUENCE</scope>
    <source>
        <strain evidence="1">G4-2901</strain>
    </source>
</reference>
<dbReference type="EMBL" id="JAHLFW010000059">
    <property type="protein sequence ID" value="MBU3837986.1"/>
    <property type="molecule type" value="Genomic_DNA"/>
</dbReference>
<dbReference type="PANTHER" id="PTHR34825:SF1">
    <property type="entry name" value="AAA-ATPASE-LIKE DOMAIN-CONTAINING PROTEIN"/>
    <property type="match status" value="1"/>
</dbReference>
<proteinExistence type="predicted"/>
<dbReference type="PANTHER" id="PTHR34825">
    <property type="entry name" value="CONSERVED PROTEIN, WITH A WEAK D-GALACTARATE DEHYDRATASE/ALTRONATE HYDROLASE DOMAIN"/>
    <property type="match status" value="1"/>
</dbReference>
<name>A0A948TBM2_9BACT</name>
<organism evidence="1 2">
    <name type="scientific">Candidatus Phocaeicola faecigallinarum</name>
    <dbReference type="NCBI Taxonomy" id="2838732"/>
    <lineage>
        <taxon>Bacteria</taxon>
        <taxon>Pseudomonadati</taxon>
        <taxon>Bacteroidota</taxon>
        <taxon>Bacteroidia</taxon>
        <taxon>Bacteroidales</taxon>
        <taxon>Bacteroidaceae</taxon>
        <taxon>Phocaeicola</taxon>
    </lineage>
</organism>
<dbReference type="Pfam" id="PF08011">
    <property type="entry name" value="PDDEXK_9"/>
    <property type="match status" value="1"/>
</dbReference>
<protein>
    <submittedName>
        <fullName evidence="1">PD-(D/E)XK nuclease domain-containing protein</fullName>
    </submittedName>
</protein>